<evidence type="ECO:0000313" key="3">
    <source>
        <dbReference type="EMBL" id="ANZ74631.1"/>
    </source>
</evidence>
<dbReference type="Gene3D" id="1.10.8.10">
    <property type="entry name" value="DNA helicase RuvA subunit, C-terminal domain"/>
    <property type="match status" value="1"/>
</dbReference>
<feature type="region of interest" description="Disordered" evidence="1">
    <location>
        <begin position="610"/>
        <end position="649"/>
    </location>
</feature>
<protein>
    <submittedName>
        <fullName evidence="3">BA75_00124T0</fullName>
    </submittedName>
</protein>
<dbReference type="GO" id="GO:0005634">
    <property type="term" value="C:nucleus"/>
    <property type="evidence" value="ECO:0007669"/>
    <property type="project" value="TreeGrafter"/>
</dbReference>
<dbReference type="InterPro" id="IPR009060">
    <property type="entry name" value="UBA-like_sf"/>
</dbReference>
<proteinExistence type="predicted"/>
<dbReference type="SUPFAM" id="SSF46934">
    <property type="entry name" value="UBA-like"/>
    <property type="match status" value="1"/>
</dbReference>
<evidence type="ECO:0000256" key="1">
    <source>
        <dbReference type="SAM" id="MobiDB-lite"/>
    </source>
</evidence>
<dbReference type="EMBL" id="CP014584">
    <property type="protein sequence ID" value="ANZ74631.1"/>
    <property type="molecule type" value="Genomic_DNA"/>
</dbReference>
<dbReference type="OrthoDB" id="4489171at2759"/>
<dbReference type="Proteomes" id="UP000094565">
    <property type="component" value="Chromosome 1"/>
</dbReference>
<keyword evidence="4" id="KW-1185">Reference proteome</keyword>
<evidence type="ECO:0000313" key="4">
    <source>
        <dbReference type="Proteomes" id="UP000094565"/>
    </source>
</evidence>
<dbReference type="InterPro" id="IPR055335">
    <property type="entry name" value="Ucp6/RUP1"/>
</dbReference>
<feature type="compositionally biased region" description="Acidic residues" evidence="1">
    <location>
        <begin position="126"/>
        <end position="151"/>
    </location>
</feature>
<dbReference type="PANTHER" id="PTHR39597:SF1">
    <property type="entry name" value="UBA DOMAIN-CONTAINING PROTEIN RUP1"/>
    <property type="match status" value="1"/>
</dbReference>
<feature type="compositionally biased region" description="Polar residues" evidence="1">
    <location>
        <begin position="637"/>
        <end position="649"/>
    </location>
</feature>
<dbReference type="Pfam" id="PF00627">
    <property type="entry name" value="UBA"/>
    <property type="match status" value="1"/>
</dbReference>
<dbReference type="PANTHER" id="PTHR39597">
    <property type="entry name" value="UBA DOMAIN-CONTAINING PROTEIN RUP1"/>
    <property type="match status" value="1"/>
</dbReference>
<dbReference type="GO" id="GO:0016579">
    <property type="term" value="P:protein deubiquitination"/>
    <property type="evidence" value="ECO:0007669"/>
    <property type="project" value="TreeGrafter"/>
</dbReference>
<name>A0A1B2J9F0_PICPA</name>
<dbReference type="SMART" id="SM00165">
    <property type="entry name" value="UBA"/>
    <property type="match status" value="1"/>
</dbReference>
<gene>
    <name evidence="3" type="primary">RUP1</name>
    <name evidence="3" type="ORF">ATY40_BA7500124</name>
</gene>
<reference evidence="3 4" key="1">
    <citation type="submission" date="2016-02" db="EMBL/GenBank/DDBJ databases">
        <title>Comparative genomic and transcriptomic foundation for Pichia pastoris.</title>
        <authorList>
            <person name="Love K.R."/>
            <person name="Shah K.A."/>
            <person name="Whittaker C.A."/>
            <person name="Wu J."/>
            <person name="Bartlett M.C."/>
            <person name="Ma D."/>
            <person name="Leeson R.L."/>
            <person name="Priest M."/>
            <person name="Young S.K."/>
            <person name="Love J.C."/>
        </authorList>
    </citation>
    <scope>NUCLEOTIDE SEQUENCE [LARGE SCALE GENOMIC DNA]</scope>
    <source>
        <strain evidence="3 4">ATCC 28485</strain>
    </source>
</reference>
<feature type="domain" description="UBA" evidence="2">
    <location>
        <begin position="1"/>
        <end position="40"/>
    </location>
</feature>
<dbReference type="InterPro" id="IPR015940">
    <property type="entry name" value="UBA"/>
</dbReference>
<feature type="region of interest" description="Disordered" evidence="1">
    <location>
        <begin position="125"/>
        <end position="154"/>
    </location>
</feature>
<dbReference type="AlphaFoldDB" id="A0A1B2J9F0"/>
<evidence type="ECO:0000259" key="2">
    <source>
        <dbReference type="PROSITE" id="PS50030"/>
    </source>
</evidence>
<dbReference type="GO" id="GO:0005829">
    <property type="term" value="C:cytosol"/>
    <property type="evidence" value="ECO:0007669"/>
    <property type="project" value="TreeGrafter"/>
</dbReference>
<accession>A0A1B2J9F0</accession>
<dbReference type="PROSITE" id="PS50030">
    <property type="entry name" value="UBA"/>
    <property type="match status" value="1"/>
</dbReference>
<organism evidence="3 4">
    <name type="scientific">Komagataella pastoris</name>
    <name type="common">Yeast</name>
    <name type="synonym">Pichia pastoris</name>
    <dbReference type="NCBI Taxonomy" id="4922"/>
    <lineage>
        <taxon>Eukaryota</taxon>
        <taxon>Fungi</taxon>
        <taxon>Dikarya</taxon>
        <taxon>Ascomycota</taxon>
        <taxon>Saccharomycotina</taxon>
        <taxon>Pichiomycetes</taxon>
        <taxon>Pichiales</taxon>
        <taxon>Pichiaceae</taxon>
        <taxon>Komagataella</taxon>
    </lineage>
</organism>
<sequence length="649" mass="75162">MTDESIAQLKDMGFDEEVARQALVMTNNDVTGALSYLFGDGIPKQQQIDNESTQHPEEKSNQRSDKENDPKLELESDHVQNTNIQLAGSSSSSLSPPPLPSREIHLDEEIRTKIAAYGSLRSDETGVIEEDSEIEDDDDMSSIDSSDDYTVYDDPSATQRNRYIPPILVPINYEYFESYLAPLIITLHEITSFRNLVFKLESFKDYGYERNWWKDKDIKIAGTAENRFVMELQRVVAFLDNAPSKRFFASIHNLVQHLSKDLLAGLNDMEGIEDFFPAFFKSLSSAATGVNSDKLQSLFQSEIIEIYNGEEREKQAVECFTIEPDVLKCNIYQTFHKLLWENDFERLGMIHINRLSEVMVIPILGNLNESVYGSFLVSEIFYPQIYLKENEQLMRSRIDLRQELINQRLSNSKKIMDISSYQGKRVNDFLSTTVEYLQNKAEDEEIHKALQNVNQIKDKIIKEKLSITDQQNAIVEKLNSSMDLFNIPGIVKEENLDWEPYFLTSIVLDASNIYYFTKNFESNETDYCWYQVRYFHREHSKRVSNFNIRKIMDFSEIQNTIHEFTRSGISNTMTLTYVKRSVFFDEDPLDLLPSNLVKFFNKDNEQLAEDLRENSEEESEIIDLTRDSDSYEEFDSSAESNGESGQRSI</sequence>
<feature type="region of interest" description="Disordered" evidence="1">
    <location>
        <begin position="42"/>
        <end position="70"/>
    </location>
</feature>
<feature type="compositionally biased region" description="Basic and acidic residues" evidence="1">
    <location>
        <begin position="52"/>
        <end position="70"/>
    </location>
</feature>